<protein>
    <submittedName>
        <fullName evidence="4">Uncharacterized protein</fullName>
    </submittedName>
</protein>
<feature type="signal peptide" evidence="3">
    <location>
        <begin position="1"/>
        <end position="26"/>
    </location>
</feature>
<dbReference type="Proteomes" id="UP000621500">
    <property type="component" value="Unassembled WGS sequence"/>
</dbReference>
<feature type="region of interest" description="Disordered" evidence="1">
    <location>
        <begin position="43"/>
        <end position="69"/>
    </location>
</feature>
<evidence type="ECO:0000256" key="3">
    <source>
        <dbReference type="SAM" id="SignalP"/>
    </source>
</evidence>
<sequence>MALSLRRRRATVAVAALVAGAPPLLSGVAVEVSGPLNLFQPEWRGAHAPPPTLRSAGPQGEVEKDSLSGAGETPVRVFLAGSVGRVEVGSVPHGPDVAGPRSARAPQDAAPGSYPPPPDRLGGAAAVQVRPVDPVRPAGQVSLLALVATVCVVGVSAGAIRAILAQRTTQTVIA</sequence>
<feature type="region of interest" description="Disordered" evidence="1">
    <location>
        <begin position="89"/>
        <end position="124"/>
    </location>
</feature>
<keyword evidence="3" id="KW-0732">Signal</keyword>
<keyword evidence="2" id="KW-1133">Transmembrane helix</keyword>
<accession>A0ABQ4ETN7</accession>
<dbReference type="EMBL" id="BONX01000031">
    <property type="protein sequence ID" value="GIG98013.1"/>
    <property type="molecule type" value="Genomic_DNA"/>
</dbReference>
<evidence type="ECO:0000256" key="1">
    <source>
        <dbReference type="SAM" id="MobiDB-lite"/>
    </source>
</evidence>
<name>A0ABQ4ETN7_9ACTN</name>
<evidence type="ECO:0000256" key="2">
    <source>
        <dbReference type="SAM" id="Phobius"/>
    </source>
</evidence>
<feature type="transmembrane region" description="Helical" evidence="2">
    <location>
        <begin position="141"/>
        <end position="164"/>
    </location>
</feature>
<keyword evidence="2" id="KW-0472">Membrane</keyword>
<evidence type="ECO:0000313" key="4">
    <source>
        <dbReference type="EMBL" id="GIG98013.1"/>
    </source>
</evidence>
<proteinExistence type="predicted"/>
<evidence type="ECO:0000313" key="5">
    <source>
        <dbReference type="Proteomes" id="UP000621500"/>
    </source>
</evidence>
<feature type="chain" id="PRO_5046575630" evidence="3">
    <location>
        <begin position="27"/>
        <end position="174"/>
    </location>
</feature>
<keyword evidence="5" id="KW-1185">Reference proteome</keyword>
<organism evidence="4 5">
    <name type="scientific">Plantactinospora mayteni</name>
    <dbReference type="NCBI Taxonomy" id="566021"/>
    <lineage>
        <taxon>Bacteria</taxon>
        <taxon>Bacillati</taxon>
        <taxon>Actinomycetota</taxon>
        <taxon>Actinomycetes</taxon>
        <taxon>Micromonosporales</taxon>
        <taxon>Micromonosporaceae</taxon>
        <taxon>Plantactinospora</taxon>
    </lineage>
</organism>
<gene>
    <name evidence="4" type="ORF">Pma05_45860</name>
</gene>
<reference evidence="4 5" key="1">
    <citation type="submission" date="2021-01" db="EMBL/GenBank/DDBJ databases">
        <title>Whole genome shotgun sequence of Plantactinospora mayteni NBRC 109088.</title>
        <authorList>
            <person name="Komaki H."/>
            <person name="Tamura T."/>
        </authorList>
    </citation>
    <scope>NUCLEOTIDE SEQUENCE [LARGE SCALE GENOMIC DNA]</scope>
    <source>
        <strain evidence="4 5">NBRC 109088</strain>
    </source>
</reference>
<keyword evidence="2" id="KW-0812">Transmembrane</keyword>
<comment type="caution">
    <text evidence="4">The sequence shown here is derived from an EMBL/GenBank/DDBJ whole genome shotgun (WGS) entry which is preliminary data.</text>
</comment>